<feature type="compositionally biased region" description="Pro residues" evidence="1">
    <location>
        <begin position="480"/>
        <end position="493"/>
    </location>
</feature>
<organism evidence="4 5">
    <name type="scientific">Marasmiellus scandens</name>
    <dbReference type="NCBI Taxonomy" id="2682957"/>
    <lineage>
        <taxon>Eukaryota</taxon>
        <taxon>Fungi</taxon>
        <taxon>Dikarya</taxon>
        <taxon>Basidiomycota</taxon>
        <taxon>Agaricomycotina</taxon>
        <taxon>Agaricomycetes</taxon>
        <taxon>Agaricomycetidae</taxon>
        <taxon>Agaricales</taxon>
        <taxon>Marasmiineae</taxon>
        <taxon>Omphalotaceae</taxon>
        <taxon>Marasmiellus</taxon>
    </lineage>
</organism>
<feature type="signal peptide" evidence="3">
    <location>
        <begin position="1"/>
        <end position="22"/>
    </location>
</feature>
<gene>
    <name evidence="4" type="ORF">VKT23_010298</name>
</gene>
<feature type="compositionally biased region" description="Polar residues" evidence="1">
    <location>
        <begin position="331"/>
        <end position="345"/>
    </location>
</feature>
<feature type="region of interest" description="Disordered" evidence="1">
    <location>
        <begin position="762"/>
        <end position="782"/>
    </location>
</feature>
<feature type="compositionally biased region" description="Polar residues" evidence="1">
    <location>
        <begin position="607"/>
        <end position="616"/>
    </location>
</feature>
<feature type="chain" id="PRO_5046380844" description="Autophagy-related protein 27" evidence="3">
    <location>
        <begin position="23"/>
        <end position="782"/>
    </location>
</feature>
<evidence type="ECO:0000256" key="1">
    <source>
        <dbReference type="SAM" id="MobiDB-lite"/>
    </source>
</evidence>
<feature type="compositionally biased region" description="Pro residues" evidence="1">
    <location>
        <begin position="529"/>
        <end position="579"/>
    </location>
</feature>
<comment type="caution">
    <text evidence="4">The sequence shown here is derived from an EMBL/GenBank/DDBJ whole genome shotgun (WGS) entry which is preliminary data.</text>
</comment>
<protein>
    <recommendedName>
        <fullName evidence="6">Autophagy-related protein 27</fullName>
    </recommendedName>
</protein>
<sequence>MFSGRLPFSILSLSFVILVAGAEETLLGKVAQNNLIRNEGGVLTPCSLNSVKFLSSRVAKALGAIRVTRECECDNVYAKCSSSSDHKIQFSSSGSWNSKGLGWNIAQVVHVDQNEVISSDLNGPSRPRYRRAIFARDDDGDGHEWNTVQLVTPVIVGVAVAAIMLTLFMFYRRGSLSFAAIKAVPRSIGEFFARISRNWFGMRKVRTGKRDERWDISGENLELAPSPRSDSHSSGHVRLSSRSEVSDHLEFPSDPPRKPTIWVMPGKNLWKNSTLVQKTRRLMLMIPLPWKNAIAPVRSTAPHRKFEIDSSNKSTRTNSTLANFRRGGFRTSGSQTVTTESSGPSHYSRFAHTDIHEAIEEEDEGSDMSSDLGLGTRTYDALAQFEDDDDTEQLISPETANFDPEQDVMVIGDRDFTLESGDTIRSSNRVLPSSYGGSVATHSPVEQLSSRQPVPPVPSLPLPAQTASRSPPAPQHTALPPAPKYPAPVPPATSPRSTPRSPPRQLREPPSIERIVQQPPARTIDYSSIPPPPPPPQRVFSPPQPILSPPPVFSPPPVVSPPPPPPSQLPLPDIEPPTPLYTRRPSESTPNLLSPYEADGRLLPQRSMESIANRSLHTLHERSESSTSSLTIPQMSSPPYRSSPLPQEIRIARSDSPPPPMTPPAGALLFSSSPSYGGRPLPHPSASPQMQHRRLLSAEAPGNTFYSLAEHSQNGTGSDAYPTPQSHTRNLSSESIAMQQHSQAMLFPGPVRAAGYMHERNMSSDSISRRGYEARNEESFIA</sequence>
<feature type="region of interest" description="Disordered" evidence="1">
    <location>
        <begin position="708"/>
        <end position="728"/>
    </location>
</feature>
<feature type="region of interest" description="Disordered" evidence="1">
    <location>
        <begin position="221"/>
        <end position="253"/>
    </location>
</feature>
<evidence type="ECO:0000313" key="5">
    <source>
        <dbReference type="Proteomes" id="UP001498398"/>
    </source>
</evidence>
<feature type="compositionally biased region" description="Polar residues" evidence="1">
    <location>
        <begin position="625"/>
        <end position="640"/>
    </location>
</feature>
<keyword evidence="5" id="KW-1185">Reference proteome</keyword>
<keyword evidence="3" id="KW-0732">Signal</keyword>
<keyword evidence="2" id="KW-0472">Membrane</keyword>
<proteinExistence type="predicted"/>
<evidence type="ECO:0000256" key="3">
    <source>
        <dbReference type="SAM" id="SignalP"/>
    </source>
</evidence>
<keyword evidence="2" id="KW-0812">Transmembrane</keyword>
<dbReference type="Proteomes" id="UP001498398">
    <property type="component" value="Unassembled WGS sequence"/>
</dbReference>
<accession>A0ABR1JFZ9</accession>
<evidence type="ECO:0000313" key="4">
    <source>
        <dbReference type="EMBL" id="KAK7456995.1"/>
    </source>
</evidence>
<feature type="region of interest" description="Disordered" evidence="1">
    <location>
        <begin position="324"/>
        <end position="348"/>
    </location>
</feature>
<feature type="region of interest" description="Disordered" evidence="1">
    <location>
        <begin position="426"/>
        <end position="691"/>
    </location>
</feature>
<feature type="transmembrane region" description="Helical" evidence="2">
    <location>
        <begin position="150"/>
        <end position="171"/>
    </location>
</feature>
<evidence type="ECO:0000256" key="2">
    <source>
        <dbReference type="SAM" id="Phobius"/>
    </source>
</evidence>
<keyword evidence="2" id="KW-1133">Transmembrane helix</keyword>
<dbReference type="EMBL" id="JBANRG010000020">
    <property type="protein sequence ID" value="KAK7456995.1"/>
    <property type="molecule type" value="Genomic_DNA"/>
</dbReference>
<name>A0ABR1JFZ9_9AGAR</name>
<evidence type="ECO:0008006" key="6">
    <source>
        <dbReference type="Google" id="ProtNLM"/>
    </source>
</evidence>
<feature type="compositionally biased region" description="Basic and acidic residues" evidence="1">
    <location>
        <begin position="244"/>
        <end position="253"/>
    </location>
</feature>
<reference evidence="4 5" key="1">
    <citation type="submission" date="2024-01" db="EMBL/GenBank/DDBJ databases">
        <title>A draft genome for the cacao thread blight pathogen Marasmiellus scandens.</title>
        <authorList>
            <person name="Baruah I.K."/>
            <person name="Leung J."/>
            <person name="Bukari Y."/>
            <person name="Amoako-Attah I."/>
            <person name="Meinhardt L.W."/>
            <person name="Bailey B.A."/>
            <person name="Cohen S.P."/>
        </authorList>
    </citation>
    <scope>NUCLEOTIDE SEQUENCE [LARGE SCALE GENOMIC DNA]</scope>
    <source>
        <strain evidence="4 5">GH-19</strain>
    </source>
</reference>